<keyword evidence="12" id="KW-1185">Reference proteome</keyword>
<gene>
    <name evidence="11" type="ORF">CSPHI_01730</name>
</gene>
<keyword evidence="9" id="KW-0472">Membrane</keyword>
<dbReference type="GO" id="GO:0016887">
    <property type="term" value="F:ATP hydrolysis activity"/>
    <property type="evidence" value="ECO:0007669"/>
    <property type="project" value="InterPro"/>
</dbReference>
<feature type="domain" description="ABC transporter" evidence="10">
    <location>
        <begin position="11"/>
        <end position="247"/>
    </location>
</feature>
<dbReference type="CDD" id="cd03214">
    <property type="entry name" value="ABC_Iron-Siderophores_B12_Hemin"/>
    <property type="match status" value="1"/>
</dbReference>
<dbReference type="GO" id="GO:0005524">
    <property type="term" value="F:ATP binding"/>
    <property type="evidence" value="ECO:0007669"/>
    <property type="project" value="UniProtKB-KW"/>
</dbReference>
<evidence type="ECO:0000256" key="9">
    <source>
        <dbReference type="ARBA" id="ARBA00023136"/>
    </source>
</evidence>
<evidence type="ECO:0000259" key="10">
    <source>
        <dbReference type="PROSITE" id="PS50893"/>
    </source>
</evidence>
<dbReference type="GO" id="GO:0005886">
    <property type="term" value="C:plasma membrane"/>
    <property type="evidence" value="ECO:0007669"/>
    <property type="project" value="UniProtKB-SubCell"/>
</dbReference>
<evidence type="ECO:0000313" key="12">
    <source>
        <dbReference type="Proteomes" id="UP000185469"/>
    </source>
</evidence>
<dbReference type="InterPro" id="IPR027417">
    <property type="entry name" value="P-loop_NTPase"/>
</dbReference>
<evidence type="ECO:0000313" key="11">
    <source>
        <dbReference type="EMBL" id="APT90011.1"/>
    </source>
</evidence>
<dbReference type="EMBL" id="CP009248">
    <property type="protein sequence ID" value="APT90011.1"/>
    <property type="molecule type" value="Genomic_DNA"/>
</dbReference>
<dbReference type="InterPro" id="IPR003593">
    <property type="entry name" value="AAA+_ATPase"/>
</dbReference>
<keyword evidence="4" id="KW-0410">Iron transport</keyword>
<evidence type="ECO:0000256" key="3">
    <source>
        <dbReference type="ARBA" id="ARBA00022475"/>
    </source>
</evidence>
<dbReference type="SUPFAM" id="SSF52540">
    <property type="entry name" value="P-loop containing nucleoside triphosphate hydrolases"/>
    <property type="match status" value="1"/>
</dbReference>
<accession>A0A1L7CW25</accession>
<keyword evidence="3" id="KW-1003">Cell membrane</keyword>
<dbReference type="InterPro" id="IPR003439">
    <property type="entry name" value="ABC_transporter-like_ATP-bd"/>
</dbReference>
<comment type="subcellular location">
    <subcellularLocation>
        <location evidence="1">Cell membrane</location>
        <topology evidence="1">Peripheral membrane protein</topology>
    </subcellularLocation>
</comment>
<dbReference type="InterPro" id="IPR051535">
    <property type="entry name" value="Siderophore_ABC-ATPase"/>
</dbReference>
<dbReference type="PROSITE" id="PS50893">
    <property type="entry name" value="ABC_TRANSPORTER_2"/>
    <property type="match status" value="1"/>
</dbReference>
<evidence type="ECO:0000256" key="8">
    <source>
        <dbReference type="ARBA" id="ARBA00023065"/>
    </source>
</evidence>
<dbReference type="Gene3D" id="3.40.50.300">
    <property type="entry name" value="P-loop containing nucleotide triphosphate hydrolases"/>
    <property type="match status" value="1"/>
</dbReference>
<dbReference type="AlphaFoldDB" id="A0A1L7CW25"/>
<dbReference type="PANTHER" id="PTHR42771">
    <property type="entry name" value="IRON(3+)-HYDROXAMATE IMPORT ATP-BINDING PROTEIN FHUC"/>
    <property type="match status" value="1"/>
</dbReference>
<evidence type="ECO:0000256" key="7">
    <source>
        <dbReference type="ARBA" id="ARBA00023004"/>
    </source>
</evidence>
<dbReference type="Proteomes" id="UP000185469">
    <property type="component" value="Chromosome"/>
</dbReference>
<name>A0A1L7CW25_9CORY</name>
<sequence>MRRTTMPELGLHANHVGVTYGDAAILPDVTATFPAGRLTAVVGPNGCGKSTLLKVCSRLLPARTGRVLLNGEDIHRLPTRRVAQLLGMLPQSPIAPEGLLVRDLVALGRHPHHSVTRQWSSADDAAIADALMLTHLGELAGIPVDELSGGQRQRAWIAMALAQDTPTLLLDEPTTYLDLATCIEVLELIVTLSRDRGKTVVVVLHDLLLTARYADEVLVMHEGRIVAQGHPREVFTVELLRRVFGLEAALLDDPAGDRPLIVPLGRA</sequence>
<dbReference type="PANTHER" id="PTHR42771:SF2">
    <property type="entry name" value="IRON(3+)-HYDROXAMATE IMPORT ATP-BINDING PROTEIN FHUC"/>
    <property type="match status" value="1"/>
</dbReference>
<evidence type="ECO:0000256" key="6">
    <source>
        <dbReference type="ARBA" id="ARBA00022840"/>
    </source>
</evidence>
<evidence type="ECO:0000256" key="5">
    <source>
        <dbReference type="ARBA" id="ARBA00022741"/>
    </source>
</evidence>
<dbReference type="Pfam" id="PF00005">
    <property type="entry name" value="ABC_tran"/>
    <property type="match status" value="1"/>
</dbReference>
<reference evidence="11 12" key="1">
    <citation type="submission" date="2014-08" db="EMBL/GenBank/DDBJ databases">
        <title>Complete genome sequence of Corynebacterium sphenisci CECT 5990(T) (=DSM 44792(T)), isolated from healthy wild penguins.</title>
        <authorList>
            <person name="Ruckert C."/>
            <person name="Albersmeier A."/>
            <person name="Winkler A."/>
            <person name="Kalinowski J."/>
        </authorList>
    </citation>
    <scope>NUCLEOTIDE SEQUENCE [LARGE SCALE GENOMIC DNA]</scope>
    <source>
        <strain evidence="11 12">DSM 44792</strain>
    </source>
</reference>
<dbReference type="PROSITE" id="PS00211">
    <property type="entry name" value="ABC_TRANSPORTER_1"/>
    <property type="match status" value="1"/>
</dbReference>
<dbReference type="FunFam" id="3.40.50.300:FF:000134">
    <property type="entry name" value="Iron-enterobactin ABC transporter ATP-binding protein"/>
    <property type="match status" value="1"/>
</dbReference>
<dbReference type="SMART" id="SM00382">
    <property type="entry name" value="AAA"/>
    <property type="match status" value="1"/>
</dbReference>
<keyword evidence="8" id="KW-0406">Ion transport</keyword>
<organism evidence="11 12">
    <name type="scientific">Corynebacterium sphenisci DSM 44792</name>
    <dbReference type="NCBI Taxonomy" id="1437874"/>
    <lineage>
        <taxon>Bacteria</taxon>
        <taxon>Bacillati</taxon>
        <taxon>Actinomycetota</taxon>
        <taxon>Actinomycetes</taxon>
        <taxon>Mycobacteriales</taxon>
        <taxon>Corynebacteriaceae</taxon>
        <taxon>Corynebacterium</taxon>
    </lineage>
</organism>
<evidence type="ECO:0000256" key="2">
    <source>
        <dbReference type="ARBA" id="ARBA00022448"/>
    </source>
</evidence>
<evidence type="ECO:0000256" key="1">
    <source>
        <dbReference type="ARBA" id="ARBA00004202"/>
    </source>
</evidence>
<dbReference type="KEGG" id="csph:CSPHI_01730"/>
<dbReference type="STRING" id="1437874.CSPHI_01730"/>
<dbReference type="InterPro" id="IPR017871">
    <property type="entry name" value="ABC_transporter-like_CS"/>
</dbReference>
<protein>
    <recommendedName>
        <fullName evidence="10">ABC transporter domain-containing protein</fullName>
    </recommendedName>
</protein>
<evidence type="ECO:0000256" key="4">
    <source>
        <dbReference type="ARBA" id="ARBA00022496"/>
    </source>
</evidence>
<keyword evidence="2" id="KW-0813">Transport</keyword>
<proteinExistence type="predicted"/>
<keyword evidence="6" id="KW-0067">ATP-binding</keyword>
<keyword evidence="5" id="KW-0547">Nucleotide-binding</keyword>
<dbReference type="GO" id="GO:0006826">
    <property type="term" value="P:iron ion transport"/>
    <property type="evidence" value="ECO:0007669"/>
    <property type="project" value="UniProtKB-KW"/>
</dbReference>
<keyword evidence="7" id="KW-0408">Iron</keyword>